<accession>M3H657</accession>
<gene>
    <name evidence="1" type="ORF">LEP1GSC188_0364</name>
</gene>
<evidence type="ECO:0000313" key="1">
    <source>
        <dbReference type="EMBL" id="EMF84315.1"/>
    </source>
</evidence>
<evidence type="ECO:0000313" key="2">
    <source>
        <dbReference type="Proteomes" id="UP000011770"/>
    </source>
</evidence>
<proteinExistence type="predicted"/>
<protein>
    <submittedName>
        <fullName evidence="1">Uncharacterized protein</fullName>
    </submittedName>
</protein>
<dbReference type="AlphaFoldDB" id="M3H657"/>
<comment type="caution">
    <text evidence="1">The sequence shown here is derived from an EMBL/GenBank/DDBJ whole genome shotgun (WGS) entry which is preliminary data.</text>
</comment>
<organism evidence="1 2">
    <name type="scientific">Leptospira weilii serovar Topaz str. LT2116</name>
    <dbReference type="NCBI Taxonomy" id="1088540"/>
    <lineage>
        <taxon>Bacteria</taxon>
        <taxon>Pseudomonadati</taxon>
        <taxon>Spirochaetota</taxon>
        <taxon>Spirochaetia</taxon>
        <taxon>Leptospirales</taxon>
        <taxon>Leptospiraceae</taxon>
        <taxon>Leptospira</taxon>
    </lineage>
</organism>
<dbReference type="EMBL" id="AHOR02000004">
    <property type="protein sequence ID" value="EMF84315.1"/>
    <property type="molecule type" value="Genomic_DNA"/>
</dbReference>
<reference evidence="1 2" key="1">
    <citation type="submission" date="2013-01" db="EMBL/GenBank/DDBJ databases">
        <authorList>
            <person name="Harkins D.M."/>
            <person name="Durkin A.S."/>
            <person name="Brinkac L.M."/>
            <person name="Haft D.H."/>
            <person name="Selengut J.D."/>
            <person name="Sanka R."/>
            <person name="DePew J."/>
            <person name="Purushe J."/>
            <person name="Tulsiani S.M."/>
            <person name="Graham G.C."/>
            <person name="Burns M.-A."/>
            <person name="Dohnt M.F."/>
            <person name="Smythe L.D."/>
            <person name="McKay D.B."/>
            <person name="Craig S.B."/>
            <person name="Vinetz J.M."/>
            <person name="Sutton G.G."/>
            <person name="Nierman W.C."/>
            <person name="Fouts D.E."/>
        </authorList>
    </citation>
    <scope>NUCLEOTIDE SEQUENCE [LARGE SCALE GENOMIC DNA]</scope>
    <source>
        <strain evidence="1 2">LT2116</strain>
    </source>
</reference>
<dbReference type="Proteomes" id="UP000011770">
    <property type="component" value="Unassembled WGS sequence"/>
</dbReference>
<name>M3H657_9LEPT</name>
<sequence length="45" mass="5310">MATITYLRDSRNVGILDLSYEKLAGLPKEIGQLQKRKYWIYYSDV</sequence>